<dbReference type="GO" id="GO:0016272">
    <property type="term" value="C:prefoldin complex"/>
    <property type="evidence" value="ECO:0007669"/>
    <property type="project" value="InterPro"/>
</dbReference>
<evidence type="ECO:0000256" key="1">
    <source>
        <dbReference type="ARBA" id="ARBA00010048"/>
    </source>
</evidence>
<comment type="caution">
    <text evidence="4">The sequence shown here is derived from an EMBL/GenBank/DDBJ whole genome shotgun (WGS) entry which is preliminary data.</text>
</comment>
<dbReference type="Proteomes" id="UP001217918">
    <property type="component" value="Unassembled WGS sequence"/>
</dbReference>
<protein>
    <recommendedName>
        <fullName evidence="6">Prefoldin subunit 5</fullName>
    </recommendedName>
</protein>
<evidence type="ECO:0000256" key="2">
    <source>
        <dbReference type="ARBA" id="ARBA00023186"/>
    </source>
</evidence>
<feature type="coiled-coil region" evidence="3">
    <location>
        <begin position="108"/>
        <end position="135"/>
    </location>
</feature>
<comment type="similarity">
    <text evidence="1">Belongs to the prefoldin subunit alpha family.</text>
</comment>
<dbReference type="CDD" id="cd23157">
    <property type="entry name" value="Prefoldin_5"/>
    <property type="match status" value="1"/>
</dbReference>
<name>A0AAD9M967_9PEZI</name>
<dbReference type="EMBL" id="JAQQPM010000002">
    <property type="protein sequence ID" value="KAK2068759.1"/>
    <property type="molecule type" value="Genomic_DNA"/>
</dbReference>
<organism evidence="4 5">
    <name type="scientific">Phyllachora maydis</name>
    <dbReference type="NCBI Taxonomy" id="1825666"/>
    <lineage>
        <taxon>Eukaryota</taxon>
        <taxon>Fungi</taxon>
        <taxon>Dikarya</taxon>
        <taxon>Ascomycota</taxon>
        <taxon>Pezizomycotina</taxon>
        <taxon>Sordariomycetes</taxon>
        <taxon>Sordariomycetidae</taxon>
        <taxon>Phyllachorales</taxon>
        <taxon>Phyllachoraceae</taxon>
        <taxon>Phyllachora</taxon>
    </lineage>
</organism>
<keyword evidence="5" id="KW-1185">Reference proteome</keyword>
<sequence>MANSPSPGHEQVTLDSLSVQQLTAVKKQLDDEVEHLTSSYAQLSVAQAKFKECSRVLKAAPWVAAADGGILVPLTNSLYVRGTIRDPDRVLVDVGTGFYAGKKVERASEFYQEKMRELGANIQDLEAIVQGKTNNLRAVEGALRDKVTTGNQ</sequence>
<dbReference type="GO" id="GO:1990113">
    <property type="term" value="P:RNA polymerase I assembly"/>
    <property type="evidence" value="ECO:0007669"/>
    <property type="project" value="TreeGrafter"/>
</dbReference>
<reference evidence="4" key="1">
    <citation type="journal article" date="2023" name="Mol. Plant Microbe Interact.">
        <title>Elucidating the Obligate Nature and Biological Capacity of an Invasive Fungal Corn Pathogen.</title>
        <authorList>
            <person name="MacCready J.S."/>
            <person name="Roggenkamp E.M."/>
            <person name="Gdanetz K."/>
            <person name="Chilvers M.I."/>
        </authorList>
    </citation>
    <scope>NUCLEOTIDE SEQUENCE</scope>
    <source>
        <strain evidence="4">PM02</strain>
    </source>
</reference>
<proteinExistence type="inferred from homology"/>
<keyword evidence="2" id="KW-0143">Chaperone</keyword>
<dbReference type="InterPro" id="IPR009053">
    <property type="entry name" value="Prefoldin"/>
</dbReference>
<evidence type="ECO:0000256" key="3">
    <source>
        <dbReference type="SAM" id="Coils"/>
    </source>
</evidence>
<dbReference type="FunFam" id="1.10.287.370:FF:000004">
    <property type="entry name" value="Probable prefoldin subunit 5"/>
    <property type="match status" value="1"/>
</dbReference>
<dbReference type="Gene3D" id="1.10.287.370">
    <property type="match status" value="1"/>
</dbReference>
<evidence type="ECO:0000313" key="5">
    <source>
        <dbReference type="Proteomes" id="UP001217918"/>
    </source>
</evidence>
<evidence type="ECO:0008006" key="6">
    <source>
        <dbReference type="Google" id="ProtNLM"/>
    </source>
</evidence>
<dbReference type="NCBIfam" id="TIGR00293">
    <property type="entry name" value="prefoldin subunit alpha"/>
    <property type="match status" value="1"/>
</dbReference>
<dbReference type="GO" id="GO:1990114">
    <property type="term" value="P:RNA polymerase II core complex assembly"/>
    <property type="evidence" value="ECO:0007669"/>
    <property type="project" value="TreeGrafter"/>
</dbReference>
<dbReference type="AlphaFoldDB" id="A0AAD9M967"/>
<accession>A0AAD9M967</accession>
<dbReference type="GO" id="GO:0005737">
    <property type="term" value="C:cytoplasm"/>
    <property type="evidence" value="ECO:0007669"/>
    <property type="project" value="TreeGrafter"/>
</dbReference>
<dbReference type="Pfam" id="PF02996">
    <property type="entry name" value="Prefoldin"/>
    <property type="match status" value="1"/>
</dbReference>
<dbReference type="PANTHER" id="PTHR12674">
    <property type="entry name" value="PREFOLDIN SUBUNIT 5"/>
    <property type="match status" value="1"/>
</dbReference>
<gene>
    <name evidence="4" type="ORF">P8C59_003381</name>
</gene>
<evidence type="ECO:0000313" key="4">
    <source>
        <dbReference type="EMBL" id="KAK2068759.1"/>
    </source>
</evidence>
<keyword evidence="3" id="KW-0175">Coiled coil</keyword>
<dbReference type="GO" id="GO:1990115">
    <property type="term" value="P:RNA polymerase III assembly"/>
    <property type="evidence" value="ECO:0007669"/>
    <property type="project" value="TreeGrafter"/>
</dbReference>
<dbReference type="InterPro" id="IPR011599">
    <property type="entry name" value="PFD_alpha_archaea"/>
</dbReference>
<dbReference type="GO" id="GO:0006457">
    <property type="term" value="P:protein folding"/>
    <property type="evidence" value="ECO:0007669"/>
    <property type="project" value="InterPro"/>
</dbReference>
<dbReference type="PANTHER" id="PTHR12674:SF2">
    <property type="entry name" value="PREFOLDIN SUBUNIT 5"/>
    <property type="match status" value="1"/>
</dbReference>
<dbReference type="SUPFAM" id="SSF46579">
    <property type="entry name" value="Prefoldin"/>
    <property type="match status" value="1"/>
</dbReference>
<dbReference type="InterPro" id="IPR004127">
    <property type="entry name" value="Prefoldin_subunit_alpha"/>
</dbReference>
<dbReference type="GO" id="GO:0051082">
    <property type="term" value="F:unfolded protein binding"/>
    <property type="evidence" value="ECO:0007669"/>
    <property type="project" value="InterPro"/>
</dbReference>